<dbReference type="PANTHER" id="PTHR16277">
    <property type="entry name" value="CELL DIVISION CYCLE ASSOCIATED PROTEIN 4/SERTA DOMAIN-CONTAINING PROTEIN 2"/>
    <property type="match status" value="1"/>
</dbReference>
<dbReference type="GeneTree" id="ENSGT00530000063867"/>
<name>A0A8C5QM26_9ANUR</name>
<dbReference type="GO" id="GO:0005634">
    <property type="term" value="C:nucleus"/>
    <property type="evidence" value="ECO:0007669"/>
    <property type="project" value="TreeGrafter"/>
</dbReference>
<evidence type="ECO:0000259" key="1">
    <source>
        <dbReference type="PROSITE" id="PS51053"/>
    </source>
</evidence>
<dbReference type="AlphaFoldDB" id="A0A8C5QM26"/>
<evidence type="ECO:0000313" key="3">
    <source>
        <dbReference type="Proteomes" id="UP000694569"/>
    </source>
</evidence>
<organism evidence="2 3">
    <name type="scientific">Leptobrachium leishanense</name>
    <name type="common">Leishan spiny toad</name>
    <dbReference type="NCBI Taxonomy" id="445787"/>
    <lineage>
        <taxon>Eukaryota</taxon>
        <taxon>Metazoa</taxon>
        <taxon>Chordata</taxon>
        <taxon>Craniata</taxon>
        <taxon>Vertebrata</taxon>
        <taxon>Euteleostomi</taxon>
        <taxon>Amphibia</taxon>
        <taxon>Batrachia</taxon>
        <taxon>Anura</taxon>
        <taxon>Pelobatoidea</taxon>
        <taxon>Megophryidae</taxon>
        <taxon>Leptobrachium</taxon>
    </lineage>
</organism>
<keyword evidence="3" id="KW-1185">Reference proteome</keyword>
<dbReference type="PANTHER" id="PTHR16277:SF6">
    <property type="entry name" value="CELL DIVISION CYCLE-ASSOCIATED PROTEIN 4"/>
    <property type="match status" value="1"/>
</dbReference>
<accession>A0A8C5QM26</accession>
<reference evidence="2" key="2">
    <citation type="submission" date="2025-09" db="UniProtKB">
        <authorList>
            <consortium name="Ensembl"/>
        </authorList>
    </citation>
    <scope>IDENTIFICATION</scope>
</reference>
<dbReference type="Pfam" id="PF06031">
    <property type="entry name" value="SERTA"/>
    <property type="match status" value="1"/>
</dbReference>
<protein>
    <submittedName>
        <fullName evidence="2">Cell division cycle associated 4</fullName>
    </submittedName>
</protein>
<dbReference type="InterPro" id="IPR009263">
    <property type="entry name" value="SERTA_dom"/>
</dbReference>
<sequence length="273" mass="30926">MPLFFTSNMTLCLSKGRYVMVHKVEVSCSYNFEDKMFTRGMKRKCNAEEDIDGPLTYSVERQSLLNMSLVKLQLCHMLVEPNLCRSVLIANTVRQIQEEMTQDGSWQILTAQTIAEAPVDRLLSTDILCHSSKDQDQDGEKGCDDHYVTYGEELEVHQVEEVSDLSTLTSIKLQNSQPHVWEVDSQQEKAHFQKSLEHIFETLESRNTSTVEDLFSEVDTSYYDLDTVLTGMMGNSKLSPPDVLDGVSQTAKPSSCKTELNEVDHIVEILVES</sequence>
<dbReference type="PROSITE" id="PS51053">
    <property type="entry name" value="SERTA"/>
    <property type="match status" value="1"/>
</dbReference>
<gene>
    <name evidence="2" type="primary">CDCA4</name>
</gene>
<reference evidence="2" key="1">
    <citation type="submission" date="2025-08" db="UniProtKB">
        <authorList>
            <consortium name="Ensembl"/>
        </authorList>
    </citation>
    <scope>IDENTIFICATION</scope>
</reference>
<dbReference type="Ensembl" id="ENSLLET00000041101.1">
    <property type="protein sequence ID" value="ENSLLEP00000039512.1"/>
    <property type="gene ID" value="ENSLLEG00000025125.1"/>
</dbReference>
<dbReference type="OrthoDB" id="8735401at2759"/>
<feature type="domain" description="SERTA" evidence="1">
    <location>
        <begin position="57"/>
        <end position="104"/>
    </location>
</feature>
<dbReference type="Proteomes" id="UP000694569">
    <property type="component" value="Unplaced"/>
</dbReference>
<evidence type="ECO:0000313" key="2">
    <source>
        <dbReference type="Ensembl" id="ENSLLEP00000039512.1"/>
    </source>
</evidence>
<dbReference type="InterPro" id="IPR052262">
    <property type="entry name" value="E2F-SERTA_domain_protein"/>
</dbReference>
<proteinExistence type="predicted"/>